<feature type="compositionally biased region" description="Low complexity" evidence="1">
    <location>
        <begin position="562"/>
        <end position="579"/>
    </location>
</feature>
<protein>
    <recommendedName>
        <fullName evidence="2">SET domain-containing protein</fullName>
    </recommendedName>
</protein>
<dbReference type="AlphaFoldDB" id="A0AAE0L9G5"/>
<feature type="region of interest" description="Disordered" evidence="1">
    <location>
        <begin position="491"/>
        <end position="608"/>
    </location>
</feature>
<dbReference type="Gene3D" id="2.170.270.10">
    <property type="entry name" value="SET domain"/>
    <property type="match status" value="1"/>
</dbReference>
<evidence type="ECO:0000313" key="4">
    <source>
        <dbReference type="Proteomes" id="UP001190700"/>
    </source>
</evidence>
<feature type="compositionally biased region" description="Low complexity" evidence="1">
    <location>
        <begin position="407"/>
        <end position="417"/>
    </location>
</feature>
<dbReference type="PROSITE" id="PS50280">
    <property type="entry name" value="SET"/>
    <property type="match status" value="1"/>
</dbReference>
<dbReference type="Pfam" id="PF00856">
    <property type="entry name" value="SET"/>
    <property type="match status" value="1"/>
</dbReference>
<accession>A0AAE0L9G5</accession>
<comment type="caution">
    <text evidence="3">The sequence shown here is derived from an EMBL/GenBank/DDBJ whole genome shotgun (WGS) entry which is preliminary data.</text>
</comment>
<dbReference type="InterPro" id="IPR056866">
    <property type="entry name" value="Znf_WRKY19"/>
</dbReference>
<feature type="domain" description="SET" evidence="2">
    <location>
        <begin position="199"/>
        <end position="343"/>
    </location>
</feature>
<gene>
    <name evidence="3" type="ORF">CYMTET_14986</name>
</gene>
<proteinExistence type="predicted"/>
<feature type="compositionally biased region" description="Gly residues" evidence="1">
    <location>
        <begin position="142"/>
        <end position="151"/>
    </location>
</feature>
<dbReference type="InterPro" id="IPR001214">
    <property type="entry name" value="SET_dom"/>
</dbReference>
<sequence>RSSGAHDAKGYQDVRMPKGRYKDLNQHTKHFESWGSKHPHPKVLVDDSASGTQRDAPRVFGTIVLDEVTWAGREHLPTAMAYGTAVRSSRQTVTYSKAAKEVLERHLEINPAQRTGVHFRAGHLRRGRPVRASSHTQRIASGSGGAGGGVSGRSPEPCTCWQEAARFEMTLQCRRLNHCGLLQFLRAVMGGQAHFERRDVVEVGEIVDPIHPAKAEVCPDVAYGLFAKERIEPGEWCQRYTGHCCTSREELQSLNEDLENARQHAYTFRCDEVNGLWKLQGEGALMMDATDPGGRNETAYINHGGVEGSNVGILGALVDGQPCVFLYNQVAVKPGAELLVDYGGEYWVTLDHMEQLETTARCLRNLEFKQVKLEAPEELGQQSDLRAPSVQGPPACGEAPDSELAEPEAPGAGLPAPGKTPALCEQQSGLCSEGPGPWDHVSEPCDERPGPCSQRLGPWRHKSFASGASVWAHLRDQPLVDSCVDVPQGLFSDAQPTVPRSMARERQTQGEMEAEPRLGSAAQERQTQGEMEAEPRSGSAAQERLHKGRPCCRQKMDGRGCSSSSSSGGENEAEAVGAERNFFLDTDSDDDPSRSSRPSEEHDVPGKRYTYTAKCNPSVGQRYEIDAEGCTKSAQGATAFCKAHGGGKRCQDEEAVPSRLSEANIAVRARVAKRCQAEELCQKLAKGATRLHCT</sequence>
<dbReference type="Pfam" id="PF24906">
    <property type="entry name" value="Zf_WRKY19"/>
    <property type="match status" value="1"/>
</dbReference>
<evidence type="ECO:0000256" key="1">
    <source>
        <dbReference type="SAM" id="MobiDB-lite"/>
    </source>
</evidence>
<keyword evidence="4" id="KW-1185">Reference proteome</keyword>
<dbReference type="SUPFAM" id="SSF82199">
    <property type="entry name" value="SET domain"/>
    <property type="match status" value="1"/>
</dbReference>
<name>A0AAE0L9G5_9CHLO</name>
<feature type="non-terminal residue" evidence="3">
    <location>
        <position position="1"/>
    </location>
</feature>
<dbReference type="Proteomes" id="UP001190700">
    <property type="component" value="Unassembled WGS sequence"/>
</dbReference>
<organism evidence="3 4">
    <name type="scientific">Cymbomonas tetramitiformis</name>
    <dbReference type="NCBI Taxonomy" id="36881"/>
    <lineage>
        <taxon>Eukaryota</taxon>
        <taxon>Viridiplantae</taxon>
        <taxon>Chlorophyta</taxon>
        <taxon>Pyramimonadophyceae</taxon>
        <taxon>Pyramimonadales</taxon>
        <taxon>Pyramimonadaceae</taxon>
        <taxon>Cymbomonas</taxon>
    </lineage>
</organism>
<feature type="region of interest" description="Disordered" evidence="1">
    <location>
        <begin position="377"/>
        <end position="417"/>
    </location>
</feature>
<feature type="region of interest" description="Disordered" evidence="1">
    <location>
        <begin position="127"/>
        <end position="153"/>
    </location>
</feature>
<evidence type="ECO:0000259" key="2">
    <source>
        <dbReference type="PROSITE" id="PS50280"/>
    </source>
</evidence>
<reference evidence="3 4" key="1">
    <citation type="journal article" date="2015" name="Genome Biol. Evol.">
        <title>Comparative Genomics of a Bacterivorous Green Alga Reveals Evolutionary Causalities and Consequences of Phago-Mixotrophic Mode of Nutrition.</title>
        <authorList>
            <person name="Burns J.A."/>
            <person name="Paasch A."/>
            <person name="Narechania A."/>
            <person name="Kim E."/>
        </authorList>
    </citation>
    <scope>NUCLEOTIDE SEQUENCE [LARGE SCALE GENOMIC DNA]</scope>
    <source>
        <strain evidence="3 4">PLY_AMNH</strain>
    </source>
</reference>
<dbReference type="InterPro" id="IPR046341">
    <property type="entry name" value="SET_dom_sf"/>
</dbReference>
<feature type="compositionally biased region" description="Basic and acidic residues" evidence="1">
    <location>
        <begin position="591"/>
        <end position="606"/>
    </location>
</feature>
<evidence type="ECO:0000313" key="3">
    <source>
        <dbReference type="EMBL" id="KAK3276978.1"/>
    </source>
</evidence>
<dbReference type="EMBL" id="LGRX02006292">
    <property type="protein sequence ID" value="KAK3276978.1"/>
    <property type="molecule type" value="Genomic_DNA"/>
</dbReference>